<name>A0A072PV44_9EURO</name>
<sequence length="68" mass="7028">MHVALEPLLACMEGISSLPSKHGLSLSNVPLRLLAIASRMAGAATPTRITGEIQLVPPPFGSSPYTGC</sequence>
<dbReference type="Proteomes" id="UP000027920">
    <property type="component" value="Unassembled WGS sequence"/>
</dbReference>
<reference evidence="1 2" key="1">
    <citation type="submission" date="2013-03" db="EMBL/GenBank/DDBJ databases">
        <title>The Genome Sequence of Exophiala aquamarina CBS 119918.</title>
        <authorList>
            <consortium name="The Broad Institute Genomics Platform"/>
            <person name="Cuomo C."/>
            <person name="de Hoog S."/>
            <person name="Gorbushina A."/>
            <person name="Walker B."/>
            <person name="Young S.K."/>
            <person name="Zeng Q."/>
            <person name="Gargeya S."/>
            <person name="Fitzgerald M."/>
            <person name="Haas B."/>
            <person name="Abouelleil A."/>
            <person name="Allen A.W."/>
            <person name="Alvarado L."/>
            <person name="Arachchi H.M."/>
            <person name="Berlin A.M."/>
            <person name="Chapman S.B."/>
            <person name="Gainer-Dewar J."/>
            <person name="Goldberg J."/>
            <person name="Griggs A."/>
            <person name="Gujja S."/>
            <person name="Hansen M."/>
            <person name="Howarth C."/>
            <person name="Imamovic A."/>
            <person name="Ireland A."/>
            <person name="Larimer J."/>
            <person name="McCowan C."/>
            <person name="Murphy C."/>
            <person name="Pearson M."/>
            <person name="Poon T.W."/>
            <person name="Priest M."/>
            <person name="Roberts A."/>
            <person name="Saif S."/>
            <person name="Shea T."/>
            <person name="Sisk P."/>
            <person name="Sykes S."/>
            <person name="Wortman J."/>
            <person name="Nusbaum C."/>
            <person name="Birren B."/>
        </authorList>
    </citation>
    <scope>NUCLEOTIDE SEQUENCE [LARGE SCALE GENOMIC DNA]</scope>
    <source>
        <strain evidence="1 2">CBS 119918</strain>
    </source>
</reference>
<dbReference type="RefSeq" id="XP_013262015.1">
    <property type="nucleotide sequence ID" value="XM_013406561.1"/>
</dbReference>
<dbReference type="VEuPathDB" id="FungiDB:A1O9_04269"/>
<accession>A0A072PV44</accession>
<evidence type="ECO:0000313" key="1">
    <source>
        <dbReference type="EMBL" id="KEF59425.1"/>
    </source>
</evidence>
<dbReference type="EMBL" id="AMGV01000003">
    <property type="protein sequence ID" value="KEF59425.1"/>
    <property type="molecule type" value="Genomic_DNA"/>
</dbReference>
<proteinExistence type="predicted"/>
<evidence type="ECO:0000313" key="2">
    <source>
        <dbReference type="Proteomes" id="UP000027920"/>
    </source>
</evidence>
<organism evidence="1 2">
    <name type="scientific">Exophiala aquamarina CBS 119918</name>
    <dbReference type="NCBI Taxonomy" id="1182545"/>
    <lineage>
        <taxon>Eukaryota</taxon>
        <taxon>Fungi</taxon>
        <taxon>Dikarya</taxon>
        <taxon>Ascomycota</taxon>
        <taxon>Pezizomycotina</taxon>
        <taxon>Eurotiomycetes</taxon>
        <taxon>Chaetothyriomycetidae</taxon>
        <taxon>Chaetothyriales</taxon>
        <taxon>Herpotrichiellaceae</taxon>
        <taxon>Exophiala</taxon>
    </lineage>
</organism>
<keyword evidence="2" id="KW-1185">Reference proteome</keyword>
<dbReference type="HOGENOM" id="CLU_2793977_0_0_1"/>
<dbReference type="AlphaFoldDB" id="A0A072PV44"/>
<protein>
    <submittedName>
        <fullName evidence="1">Uncharacterized protein</fullName>
    </submittedName>
</protein>
<gene>
    <name evidence="1" type="ORF">A1O9_04269</name>
</gene>
<comment type="caution">
    <text evidence="1">The sequence shown here is derived from an EMBL/GenBank/DDBJ whole genome shotgun (WGS) entry which is preliminary data.</text>
</comment>
<dbReference type="GeneID" id="25279202"/>